<evidence type="ECO:0000313" key="6">
    <source>
        <dbReference type="EMBL" id="XAE44081.1"/>
    </source>
</evidence>
<feature type="domain" description="HTH lysR-type" evidence="5">
    <location>
        <begin position="12"/>
        <end position="63"/>
    </location>
</feature>
<dbReference type="EMBL" id="CP152276">
    <property type="protein sequence ID" value="XAE44081.1"/>
    <property type="molecule type" value="Genomic_DNA"/>
</dbReference>
<accession>A0ABZ3D9G7</accession>
<dbReference type="Pfam" id="PF00126">
    <property type="entry name" value="HTH_1"/>
    <property type="match status" value="1"/>
</dbReference>
<dbReference type="InterPro" id="IPR058163">
    <property type="entry name" value="LysR-type_TF_proteobact-type"/>
</dbReference>
<keyword evidence="3" id="KW-0238">DNA-binding</keyword>
<dbReference type="PANTHER" id="PTHR30537">
    <property type="entry name" value="HTH-TYPE TRANSCRIPTIONAL REGULATOR"/>
    <property type="match status" value="1"/>
</dbReference>
<dbReference type="PRINTS" id="PR00039">
    <property type="entry name" value="HTHLYSR"/>
</dbReference>
<organism evidence="6 7">
    <name type="scientific">Nguyenibacter vanlangensis</name>
    <dbReference type="NCBI Taxonomy" id="1216886"/>
    <lineage>
        <taxon>Bacteria</taxon>
        <taxon>Pseudomonadati</taxon>
        <taxon>Pseudomonadota</taxon>
        <taxon>Alphaproteobacteria</taxon>
        <taxon>Acetobacterales</taxon>
        <taxon>Acetobacteraceae</taxon>
        <taxon>Nguyenibacter</taxon>
    </lineage>
</organism>
<evidence type="ECO:0000256" key="4">
    <source>
        <dbReference type="ARBA" id="ARBA00023163"/>
    </source>
</evidence>
<dbReference type="Proteomes" id="UP001449795">
    <property type="component" value="Chromosome"/>
</dbReference>
<name>A0ABZ3D9G7_9PROT</name>
<dbReference type="Gene3D" id="1.10.10.10">
    <property type="entry name" value="Winged helix-like DNA-binding domain superfamily/Winged helix DNA-binding domain"/>
    <property type="match status" value="1"/>
</dbReference>
<evidence type="ECO:0000313" key="7">
    <source>
        <dbReference type="Proteomes" id="UP001449795"/>
    </source>
</evidence>
<reference evidence="6 7" key="1">
    <citation type="submission" date="2024-04" db="EMBL/GenBank/DDBJ databases">
        <title>Complete genome sequence of Nguyenibacter vanlangesis HBCM-1154, a strain capable of nitrogen fixation, IAA production, and phosphorus solubilization isolated from sugarcane soil.</title>
        <authorList>
            <person name="MY HANH P."/>
        </authorList>
    </citation>
    <scope>NUCLEOTIDE SEQUENCE [LARGE SCALE GENOMIC DNA]</scope>
    <source>
        <strain evidence="6 7">HBCM 1154</strain>
    </source>
</reference>
<evidence type="ECO:0000256" key="2">
    <source>
        <dbReference type="ARBA" id="ARBA00023015"/>
    </source>
</evidence>
<sequence length="298" mass="32338">MSPQPFDWDNRRVFLAILHEGSLSAAARALRVAQPTVRRRLEALERSIGTVLFTRSPAGLTPTQDALVLGRHAEAMASEAAAFMRASSAPAGAVSGVVRITASETMGTEVLPAMLAALRVRHPRLVIELHLDNRNQDLLRRDADIAVRMVRPSQGDLLARRIGAVKLGLFAAPSYAERHGLPAGTGDLARHALIGPDRREGDLAMIRQAGLCLAREDFAIRIDDHVAQLAAIRAGLGIGICQQPLARRAPSLLPVLPAQFAMALELWLVMHQDLKPVRRVRAVCDHLAHELAVYAAPR</sequence>
<protein>
    <submittedName>
        <fullName evidence="6">LysR family transcriptional regulator</fullName>
    </submittedName>
</protein>
<dbReference type="PANTHER" id="PTHR30537:SF3">
    <property type="entry name" value="TRANSCRIPTIONAL REGULATORY PROTEIN"/>
    <property type="match status" value="1"/>
</dbReference>
<dbReference type="Gene3D" id="3.40.190.290">
    <property type="match status" value="1"/>
</dbReference>
<comment type="similarity">
    <text evidence="1">Belongs to the LysR transcriptional regulatory family.</text>
</comment>
<evidence type="ECO:0000259" key="5">
    <source>
        <dbReference type="PROSITE" id="PS50931"/>
    </source>
</evidence>
<keyword evidence="7" id="KW-1185">Reference proteome</keyword>
<dbReference type="InterPro" id="IPR000847">
    <property type="entry name" value="LysR_HTH_N"/>
</dbReference>
<dbReference type="InterPro" id="IPR005119">
    <property type="entry name" value="LysR_subst-bd"/>
</dbReference>
<proteinExistence type="inferred from homology"/>
<dbReference type="Pfam" id="PF03466">
    <property type="entry name" value="LysR_substrate"/>
    <property type="match status" value="1"/>
</dbReference>
<keyword evidence="2" id="KW-0805">Transcription regulation</keyword>
<dbReference type="SUPFAM" id="SSF53850">
    <property type="entry name" value="Periplasmic binding protein-like II"/>
    <property type="match status" value="1"/>
</dbReference>
<dbReference type="InterPro" id="IPR036388">
    <property type="entry name" value="WH-like_DNA-bd_sf"/>
</dbReference>
<dbReference type="SUPFAM" id="SSF46785">
    <property type="entry name" value="Winged helix' DNA-binding domain"/>
    <property type="match status" value="1"/>
</dbReference>
<keyword evidence="4" id="KW-0804">Transcription</keyword>
<evidence type="ECO:0000256" key="1">
    <source>
        <dbReference type="ARBA" id="ARBA00009437"/>
    </source>
</evidence>
<dbReference type="PROSITE" id="PS50931">
    <property type="entry name" value="HTH_LYSR"/>
    <property type="match status" value="1"/>
</dbReference>
<evidence type="ECO:0000256" key="3">
    <source>
        <dbReference type="ARBA" id="ARBA00023125"/>
    </source>
</evidence>
<gene>
    <name evidence="6" type="ORF">AAC691_06515</name>
</gene>
<dbReference type="RefSeq" id="WP_342629395.1">
    <property type="nucleotide sequence ID" value="NZ_CP152276.1"/>
</dbReference>
<dbReference type="InterPro" id="IPR036390">
    <property type="entry name" value="WH_DNA-bd_sf"/>
</dbReference>